<proteinExistence type="inferred from homology"/>
<dbReference type="SUPFAM" id="SSF103473">
    <property type="entry name" value="MFS general substrate transporter"/>
    <property type="match status" value="1"/>
</dbReference>
<keyword evidence="5 8" id="KW-1133">Transmembrane helix</keyword>
<dbReference type="InterPro" id="IPR005828">
    <property type="entry name" value="MFS_sugar_transport-like"/>
</dbReference>
<dbReference type="InterPro" id="IPR050360">
    <property type="entry name" value="MFS_Sugar_Transporters"/>
</dbReference>
<gene>
    <name evidence="10" type="ORF">CCHLO57077_00014041</name>
</gene>
<feature type="transmembrane region" description="Helical" evidence="8">
    <location>
        <begin position="169"/>
        <end position="188"/>
    </location>
</feature>
<dbReference type="Pfam" id="PF00083">
    <property type="entry name" value="Sugar_tr"/>
    <property type="match status" value="1"/>
</dbReference>
<name>A0AA35LQB6_9HYPO</name>
<dbReference type="FunFam" id="1.20.1250.20:FF:000061">
    <property type="entry name" value="MFS sugar transporter"/>
    <property type="match status" value="1"/>
</dbReference>
<organism evidence="10 11">
    <name type="scientific">Clonostachys chloroleuca</name>
    <dbReference type="NCBI Taxonomy" id="1926264"/>
    <lineage>
        <taxon>Eukaryota</taxon>
        <taxon>Fungi</taxon>
        <taxon>Dikarya</taxon>
        <taxon>Ascomycota</taxon>
        <taxon>Pezizomycotina</taxon>
        <taxon>Sordariomycetes</taxon>
        <taxon>Hypocreomycetidae</taxon>
        <taxon>Hypocreales</taxon>
        <taxon>Bionectriaceae</taxon>
        <taxon>Clonostachys</taxon>
    </lineage>
</organism>
<feature type="transmembrane region" description="Helical" evidence="8">
    <location>
        <begin position="324"/>
        <end position="344"/>
    </location>
</feature>
<evidence type="ECO:0000256" key="5">
    <source>
        <dbReference type="ARBA" id="ARBA00022989"/>
    </source>
</evidence>
<feature type="transmembrane region" description="Helical" evidence="8">
    <location>
        <begin position="137"/>
        <end position="157"/>
    </location>
</feature>
<dbReference type="PANTHER" id="PTHR48022:SF68">
    <property type="entry name" value="MAJOR FACILITATOR SUPERFAMILY (MFS) PROFILE DOMAIN-CONTAINING PROTEIN-RELATED"/>
    <property type="match status" value="1"/>
</dbReference>
<dbReference type="GO" id="GO:0016020">
    <property type="term" value="C:membrane"/>
    <property type="evidence" value="ECO:0007669"/>
    <property type="project" value="UniProtKB-SubCell"/>
</dbReference>
<feature type="transmembrane region" description="Helical" evidence="8">
    <location>
        <begin position="383"/>
        <end position="403"/>
    </location>
</feature>
<dbReference type="InterPro" id="IPR005829">
    <property type="entry name" value="Sugar_transporter_CS"/>
</dbReference>
<sequence length="544" mass="59748">MAATKPPFFGLRGTRLDVAIAIVAGVDMLLFGYDQGVTGGLLTLPSFTSVFPEICTTHECTSQMTPSEKHNRSVIQAQLTTAGIVVSAFSLGCFVGTIALIKLGNPLGRKKTIIYGCAVMLVGAVLQFSAYGLAQFIIGRIICGLGNGFITAIVPVWQAECSKPHRRGLTIAFDMGLNLGGVMIAYWVDFGMSFTEPSSIAWRFPIALQVVFELFIIASIWNLPESPRWLVLQDRVNEASEVLEALYDVPADDPIVHSQLQAIRGVQAATTTKFKEVFRMGSTKNFHRSALAYWIMVLQQLTGINVITYYSTTIYEQEIGLSPYIARLLAGCTATVYFLSSIPALWTMERLGRRTLLMSGSAGMMVSMVIMGVMMQISGSRAAGIVAAAFIFIYQFFFASTWSPASWIYPAEIVPLSIRVQANALSVSANWLVAFMVVMVTPIMFQSISWKTYIVFAVFNFLTVPVIYFLYPETAYRSLEEMDVIFAKSNSPLDVVSIAKNEPKHFDKNGNMIHDMGADMEKAVLGGVGSENRKNEVAETAHVE</sequence>
<dbReference type="PROSITE" id="PS00216">
    <property type="entry name" value="SUGAR_TRANSPORT_1"/>
    <property type="match status" value="1"/>
</dbReference>
<feature type="transmembrane region" description="Helical" evidence="8">
    <location>
        <begin position="113"/>
        <end position="131"/>
    </location>
</feature>
<keyword evidence="6 8" id="KW-0472">Membrane</keyword>
<accession>A0AA35LQB6</accession>
<comment type="similarity">
    <text evidence="2 7">Belongs to the major facilitator superfamily. Sugar transporter (TC 2.A.1.1) family.</text>
</comment>
<evidence type="ECO:0000313" key="11">
    <source>
        <dbReference type="Proteomes" id="UP001160390"/>
    </source>
</evidence>
<comment type="caution">
    <text evidence="10">The sequence shown here is derived from an EMBL/GenBank/DDBJ whole genome shotgun (WGS) entry which is preliminary data.</text>
</comment>
<dbReference type="NCBIfam" id="TIGR00879">
    <property type="entry name" value="SP"/>
    <property type="match status" value="1"/>
</dbReference>
<evidence type="ECO:0000256" key="4">
    <source>
        <dbReference type="ARBA" id="ARBA00022692"/>
    </source>
</evidence>
<keyword evidence="3 7" id="KW-0813">Transport</keyword>
<comment type="subcellular location">
    <subcellularLocation>
        <location evidence="1">Membrane</location>
        <topology evidence="1">Multi-pass membrane protein</topology>
    </subcellularLocation>
</comment>
<protein>
    <recommendedName>
        <fullName evidence="9">Major facilitator superfamily (MFS) profile domain-containing protein</fullName>
    </recommendedName>
</protein>
<evidence type="ECO:0000259" key="9">
    <source>
        <dbReference type="PROSITE" id="PS50850"/>
    </source>
</evidence>
<dbReference type="EMBL" id="CABFNP030000464">
    <property type="protein sequence ID" value="CAI6025561.1"/>
    <property type="molecule type" value="Genomic_DNA"/>
</dbReference>
<dbReference type="AlphaFoldDB" id="A0AA35LQB6"/>
<reference evidence="10" key="1">
    <citation type="submission" date="2023-01" db="EMBL/GenBank/DDBJ databases">
        <authorList>
            <person name="Piombo E."/>
        </authorList>
    </citation>
    <scope>NUCLEOTIDE SEQUENCE</scope>
</reference>
<dbReference type="InterPro" id="IPR020846">
    <property type="entry name" value="MFS_dom"/>
</dbReference>
<dbReference type="Proteomes" id="UP001160390">
    <property type="component" value="Unassembled WGS sequence"/>
</dbReference>
<dbReference type="InterPro" id="IPR036259">
    <property type="entry name" value="MFS_trans_sf"/>
</dbReference>
<feature type="domain" description="Major facilitator superfamily (MFS) profile" evidence="9">
    <location>
        <begin position="20"/>
        <end position="475"/>
    </location>
</feature>
<dbReference type="PANTHER" id="PTHR48022">
    <property type="entry name" value="PLASTIDIC GLUCOSE TRANSPORTER 4"/>
    <property type="match status" value="1"/>
</dbReference>
<dbReference type="PROSITE" id="PS50850">
    <property type="entry name" value="MFS"/>
    <property type="match status" value="1"/>
</dbReference>
<feature type="transmembrane region" description="Helical" evidence="8">
    <location>
        <begin position="79"/>
        <end position="101"/>
    </location>
</feature>
<evidence type="ECO:0000313" key="10">
    <source>
        <dbReference type="EMBL" id="CAI6025561.1"/>
    </source>
</evidence>
<keyword evidence="4 8" id="KW-0812">Transmembrane</keyword>
<dbReference type="PRINTS" id="PR00171">
    <property type="entry name" value="SUGRTRNSPORT"/>
</dbReference>
<dbReference type="Gene3D" id="1.20.1250.20">
    <property type="entry name" value="MFS general substrate transporter like domains"/>
    <property type="match status" value="1"/>
</dbReference>
<evidence type="ECO:0000256" key="2">
    <source>
        <dbReference type="ARBA" id="ARBA00010992"/>
    </source>
</evidence>
<dbReference type="InterPro" id="IPR003663">
    <property type="entry name" value="Sugar/inositol_transpt"/>
</dbReference>
<feature type="transmembrane region" description="Helical" evidence="8">
    <location>
        <begin position="200"/>
        <end position="223"/>
    </location>
</feature>
<evidence type="ECO:0000256" key="7">
    <source>
        <dbReference type="RuleBase" id="RU003346"/>
    </source>
</evidence>
<feature type="transmembrane region" description="Helical" evidence="8">
    <location>
        <begin position="16"/>
        <end position="33"/>
    </location>
</feature>
<feature type="transmembrane region" description="Helical" evidence="8">
    <location>
        <begin position="290"/>
        <end position="312"/>
    </location>
</feature>
<evidence type="ECO:0000256" key="6">
    <source>
        <dbReference type="ARBA" id="ARBA00023136"/>
    </source>
</evidence>
<dbReference type="GO" id="GO:0005351">
    <property type="term" value="F:carbohydrate:proton symporter activity"/>
    <property type="evidence" value="ECO:0007669"/>
    <property type="project" value="TreeGrafter"/>
</dbReference>
<evidence type="ECO:0000256" key="3">
    <source>
        <dbReference type="ARBA" id="ARBA00022448"/>
    </source>
</evidence>
<feature type="transmembrane region" description="Helical" evidence="8">
    <location>
        <begin position="356"/>
        <end position="377"/>
    </location>
</feature>
<feature type="transmembrane region" description="Helical" evidence="8">
    <location>
        <begin position="450"/>
        <end position="471"/>
    </location>
</feature>
<keyword evidence="11" id="KW-1185">Reference proteome</keyword>
<feature type="transmembrane region" description="Helical" evidence="8">
    <location>
        <begin position="424"/>
        <end position="444"/>
    </location>
</feature>
<evidence type="ECO:0000256" key="1">
    <source>
        <dbReference type="ARBA" id="ARBA00004141"/>
    </source>
</evidence>
<evidence type="ECO:0000256" key="8">
    <source>
        <dbReference type="SAM" id="Phobius"/>
    </source>
</evidence>